<gene>
    <name evidence="4" type="ORF">MNB_SV-10-936</name>
</gene>
<dbReference type="PANTHER" id="PTHR43464:SF19">
    <property type="entry name" value="UBIQUINONE BIOSYNTHESIS O-METHYLTRANSFERASE, MITOCHONDRIAL"/>
    <property type="match status" value="1"/>
</dbReference>
<evidence type="ECO:0000256" key="2">
    <source>
        <dbReference type="ARBA" id="ARBA00022679"/>
    </source>
</evidence>
<dbReference type="Pfam" id="PF13489">
    <property type="entry name" value="Methyltransf_23"/>
    <property type="match status" value="1"/>
</dbReference>
<evidence type="ECO:0000313" key="4">
    <source>
        <dbReference type="EMBL" id="SFV56022.1"/>
    </source>
</evidence>
<keyword evidence="1" id="KW-0489">Methyltransferase</keyword>
<dbReference type="GO" id="GO:0008168">
    <property type="term" value="F:methyltransferase activity"/>
    <property type="evidence" value="ECO:0007669"/>
    <property type="project" value="UniProtKB-KW"/>
</dbReference>
<dbReference type="InterPro" id="IPR029063">
    <property type="entry name" value="SAM-dependent_MTases_sf"/>
</dbReference>
<reference evidence="4" key="1">
    <citation type="submission" date="2016-10" db="EMBL/GenBank/DDBJ databases">
        <authorList>
            <person name="de Groot N.N."/>
        </authorList>
    </citation>
    <scope>NUCLEOTIDE SEQUENCE</scope>
</reference>
<dbReference type="GO" id="GO:0032259">
    <property type="term" value="P:methylation"/>
    <property type="evidence" value="ECO:0007669"/>
    <property type="project" value="UniProtKB-KW"/>
</dbReference>
<name>A0A1W1BRC6_9ZZZZ</name>
<dbReference type="Gene3D" id="2.20.25.110">
    <property type="entry name" value="S-adenosyl-L-methionine-dependent methyltransferases"/>
    <property type="match status" value="1"/>
</dbReference>
<keyword evidence="2" id="KW-0808">Transferase</keyword>
<proteinExistence type="predicted"/>
<dbReference type="EMBL" id="FPHL01000013">
    <property type="protein sequence ID" value="SFV56022.1"/>
    <property type="molecule type" value="Genomic_DNA"/>
</dbReference>
<dbReference type="Gene3D" id="3.40.50.150">
    <property type="entry name" value="Vaccinia Virus protein VP39"/>
    <property type="match status" value="1"/>
</dbReference>
<sequence>MPNTSDSLDLYAKVEDLLGVKEAAPGLYAHYLLFLNTIAFDSLLDVGCGSGDFLRQMQGALDIPAVKGIDLSPLMAAQTKAQGFDAACIDLCEMKGMYDVITAVFDMLNYLDKAQLERFLGCVKEHLHEGGYFLCDMNTLYGFENVAVGSYIVDDDERFLTVDSDFEEGEYISEFTLFEKEGECFKKSQETIRQYYHMGDELLALSGLELVSSDEVNLYELENADKNFIVLRKMQGA</sequence>
<dbReference type="AlphaFoldDB" id="A0A1W1BRC6"/>
<dbReference type="PANTHER" id="PTHR43464">
    <property type="entry name" value="METHYLTRANSFERASE"/>
    <property type="match status" value="1"/>
</dbReference>
<dbReference type="SUPFAM" id="SSF53335">
    <property type="entry name" value="S-adenosyl-L-methionine-dependent methyltransferases"/>
    <property type="match status" value="1"/>
</dbReference>
<evidence type="ECO:0000256" key="1">
    <source>
        <dbReference type="ARBA" id="ARBA00022603"/>
    </source>
</evidence>
<evidence type="ECO:0000256" key="3">
    <source>
        <dbReference type="ARBA" id="ARBA00022691"/>
    </source>
</evidence>
<protein>
    <recommendedName>
        <fullName evidence="5">Methyltransferase domain-containing protein</fullName>
    </recommendedName>
</protein>
<organism evidence="4">
    <name type="scientific">hydrothermal vent metagenome</name>
    <dbReference type="NCBI Taxonomy" id="652676"/>
    <lineage>
        <taxon>unclassified sequences</taxon>
        <taxon>metagenomes</taxon>
        <taxon>ecological metagenomes</taxon>
    </lineage>
</organism>
<dbReference type="CDD" id="cd02440">
    <property type="entry name" value="AdoMet_MTases"/>
    <property type="match status" value="1"/>
</dbReference>
<evidence type="ECO:0008006" key="5">
    <source>
        <dbReference type="Google" id="ProtNLM"/>
    </source>
</evidence>
<keyword evidence="3" id="KW-0949">S-adenosyl-L-methionine</keyword>
<accession>A0A1W1BRC6</accession>